<reference evidence="2 3" key="1">
    <citation type="journal article" date="2024" name="J. Plant Pathol.">
        <title>Sequence and assembly of the genome of Seiridium unicorne, isolate CBS 538.82, causal agent of cypress canker disease.</title>
        <authorList>
            <person name="Scali E."/>
            <person name="Rocca G.D."/>
            <person name="Danti R."/>
            <person name="Garbelotto M."/>
            <person name="Barberini S."/>
            <person name="Baroncelli R."/>
            <person name="Emiliani G."/>
        </authorList>
    </citation>
    <scope>NUCLEOTIDE SEQUENCE [LARGE SCALE GENOMIC DNA]</scope>
    <source>
        <strain evidence="2 3">BM-138-508</strain>
    </source>
</reference>
<dbReference type="InterPro" id="IPR051283">
    <property type="entry name" value="Sec_Metabolite_Acyltrans"/>
</dbReference>
<keyword evidence="1" id="KW-0808">Transferase</keyword>
<evidence type="ECO:0000256" key="1">
    <source>
        <dbReference type="ARBA" id="ARBA00022679"/>
    </source>
</evidence>
<gene>
    <name evidence="2" type="ORF">SUNI508_00902</name>
</gene>
<dbReference type="PANTHER" id="PTHR31896:SF64">
    <property type="entry name" value="TRICHOTHECENE 3-O-ACETYLTRANSFERASE"/>
    <property type="match status" value="1"/>
</dbReference>
<protein>
    <submittedName>
        <fullName evidence="2">Trichothecene 3-O-acetyltransferase</fullName>
    </submittedName>
</protein>
<evidence type="ECO:0000313" key="2">
    <source>
        <dbReference type="EMBL" id="KAK9420811.1"/>
    </source>
</evidence>
<dbReference type="Proteomes" id="UP001408356">
    <property type="component" value="Unassembled WGS sequence"/>
</dbReference>
<proteinExistence type="predicted"/>
<dbReference type="EMBL" id="JARVKF010000223">
    <property type="protein sequence ID" value="KAK9420811.1"/>
    <property type="molecule type" value="Genomic_DNA"/>
</dbReference>
<organism evidence="2 3">
    <name type="scientific">Seiridium unicorne</name>
    <dbReference type="NCBI Taxonomy" id="138068"/>
    <lineage>
        <taxon>Eukaryota</taxon>
        <taxon>Fungi</taxon>
        <taxon>Dikarya</taxon>
        <taxon>Ascomycota</taxon>
        <taxon>Pezizomycotina</taxon>
        <taxon>Sordariomycetes</taxon>
        <taxon>Xylariomycetidae</taxon>
        <taxon>Amphisphaeriales</taxon>
        <taxon>Sporocadaceae</taxon>
        <taxon>Seiridium</taxon>
    </lineage>
</organism>
<keyword evidence="3" id="KW-1185">Reference proteome</keyword>
<sequence length="487" mass="53410">MAATDKAPVLLASEQIGPKGWIRNMICLELAADYDADQIASILRTAWASFKARTPLVGVEAVPLGTDVKPAGLLKLQAYGDGEVEDFLVKDHRNDDTIPSFAQLKAQGFPNASMDSEKLCLRGRGGEWPTFGVDRLATNMMQANLINGGLLLNHLCFHAFGDGTSMWKLLELFAEDVRRAQGLAIERPAEIPIEDRAKLVRSTGKNVSANFAAEHTEFIHLPFTPDGLPDGLTKARHHAHVYRFSPEAIKSLKEECAPANVRVLKDQIPQDQLPKFISTNDALTALLWKSIQRAEHADHSTHVGKPTPSVVMVSMDTRRRAHVPVHPHTLGNIVGYAAAALPVSKLLSNEHTSLADLAVSVRLSVNKCGNTYFDEIAHYVENMDDVNRLAGTAFLDMPGNNVLQSNWSEFDYYGIEWGPAFGDKIKAVRFPAGGVCAGFQIIMPSPPNTPSGTVEVLVDVSDEGWPRLLRDETWNTYAQNPTTVAYE</sequence>
<dbReference type="Pfam" id="PF02458">
    <property type="entry name" value="Transferase"/>
    <property type="match status" value="1"/>
</dbReference>
<dbReference type="Gene3D" id="3.30.559.10">
    <property type="entry name" value="Chloramphenicol acetyltransferase-like domain"/>
    <property type="match status" value="2"/>
</dbReference>
<name>A0ABR2V1T0_9PEZI</name>
<comment type="caution">
    <text evidence="2">The sequence shown here is derived from an EMBL/GenBank/DDBJ whole genome shotgun (WGS) entry which is preliminary data.</text>
</comment>
<accession>A0ABR2V1T0</accession>
<dbReference type="InterPro" id="IPR023213">
    <property type="entry name" value="CAT-like_dom_sf"/>
</dbReference>
<evidence type="ECO:0000313" key="3">
    <source>
        <dbReference type="Proteomes" id="UP001408356"/>
    </source>
</evidence>
<dbReference type="PANTHER" id="PTHR31896">
    <property type="entry name" value="FAMILY REGULATORY PROTEIN, PUTATIVE (AFU_ORTHOLOGUE AFUA_3G14730)-RELATED"/>
    <property type="match status" value="1"/>
</dbReference>